<evidence type="ECO:0000313" key="10">
    <source>
        <dbReference type="EMBL" id="CDK27711.1"/>
    </source>
</evidence>
<dbReference type="GO" id="GO:0005975">
    <property type="term" value="P:carbohydrate metabolic process"/>
    <property type="evidence" value="ECO:0007669"/>
    <property type="project" value="InterPro"/>
</dbReference>
<gene>
    <name evidence="10" type="ORF">KUCA_T00003690001</name>
</gene>
<organism evidence="10 11">
    <name type="scientific">Kuraishia capsulata CBS 1993</name>
    <dbReference type="NCBI Taxonomy" id="1382522"/>
    <lineage>
        <taxon>Eukaryota</taxon>
        <taxon>Fungi</taxon>
        <taxon>Dikarya</taxon>
        <taxon>Ascomycota</taxon>
        <taxon>Saccharomycotina</taxon>
        <taxon>Pichiomycetes</taxon>
        <taxon>Pichiales</taxon>
        <taxon>Pichiaceae</taxon>
        <taxon>Kuraishia</taxon>
    </lineage>
</organism>
<dbReference type="EC" id="2.7.1.12" evidence="3 9"/>
<dbReference type="CDD" id="cd02021">
    <property type="entry name" value="GntK"/>
    <property type="match status" value="1"/>
</dbReference>
<dbReference type="InterPro" id="IPR006001">
    <property type="entry name" value="Therm_gnt_kin"/>
</dbReference>
<dbReference type="PANTHER" id="PTHR43442">
    <property type="entry name" value="GLUCONOKINASE-RELATED"/>
    <property type="match status" value="1"/>
</dbReference>
<dbReference type="OrthoDB" id="275177at2759"/>
<evidence type="ECO:0000256" key="9">
    <source>
        <dbReference type="RuleBase" id="RU363066"/>
    </source>
</evidence>
<dbReference type="AlphaFoldDB" id="W6MME1"/>
<dbReference type="Proteomes" id="UP000019384">
    <property type="component" value="Unassembled WGS sequence"/>
</dbReference>
<dbReference type="RefSeq" id="XP_022459704.1">
    <property type="nucleotide sequence ID" value="XM_022602131.1"/>
</dbReference>
<comment type="similarity">
    <text evidence="2 9">Belongs to the gluconokinase GntK/GntV family.</text>
</comment>
<sequence length="194" mass="21777">MTKAEELVIVIGGPAGTGKTTIGSKLAELLHCPFLEGDSFHSKANIDKMAQGIPLTDEDRYPWLTTLTENAVETSTNDPSSISVVSCSMLKKEYRKFIKSIGSHSSNIDENVEVKFLFIFLYTDYQALLNRVAQRQDHYMKSDMVKSQYDIMEIPAEKDLIEEGGDEYGINTTGRSIEDILEEVYDVIKDELHA</sequence>
<dbReference type="GO" id="GO:0005524">
    <property type="term" value="F:ATP binding"/>
    <property type="evidence" value="ECO:0007669"/>
    <property type="project" value="UniProtKB-KW"/>
</dbReference>
<dbReference type="Gene3D" id="3.40.50.300">
    <property type="entry name" value="P-loop containing nucleotide triphosphate hydrolases"/>
    <property type="match status" value="1"/>
</dbReference>
<name>W6MME1_9ASCO</name>
<dbReference type="InterPro" id="IPR031322">
    <property type="entry name" value="Shikimate/glucono_kinase"/>
</dbReference>
<keyword evidence="5 9" id="KW-0547">Nucleotide-binding</keyword>
<keyword evidence="4 9" id="KW-0808">Transferase</keyword>
<evidence type="ECO:0000256" key="3">
    <source>
        <dbReference type="ARBA" id="ARBA00012054"/>
    </source>
</evidence>
<evidence type="ECO:0000256" key="8">
    <source>
        <dbReference type="ARBA" id="ARBA00048090"/>
    </source>
</evidence>
<evidence type="ECO:0000256" key="2">
    <source>
        <dbReference type="ARBA" id="ARBA00008420"/>
    </source>
</evidence>
<dbReference type="SUPFAM" id="SSF52540">
    <property type="entry name" value="P-loop containing nucleoside triphosphate hydrolases"/>
    <property type="match status" value="1"/>
</dbReference>
<comment type="catalytic activity">
    <reaction evidence="8 9">
        <text>D-gluconate + ATP = 6-phospho-D-gluconate + ADP + H(+)</text>
        <dbReference type="Rhea" id="RHEA:19433"/>
        <dbReference type="ChEBI" id="CHEBI:15378"/>
        <dbReference type="ChEBI" id="CHEBI:18391"/>
        <dbReference type="ChEBI" id="CHEBI:30616"/>
        <dbReference type="ChEBI" id="CHEBI:58759"/>
        <dbReference type="ChEBI" id="CHEBI:456216"/>
        <dbReference type="EC" id="2.7.1.12"/>
    </reaction>
</comment>
<keyword evidence="11" id="KW-1185">Reference proteome</keyword>
<evidence type="ECO:0000256" key="5">
    <source>
        <dbReference type="ARBA" id="ARBA00022741"/>
    </source>
</evidence>
<keyword evidence="7 9" id="KW-0067">ATP-binding</keyword>
<evidence type="ECO:0000256" key="7">
    <source>
        <dbReference type="ARBA" id="ARBA00022840"/>
    </source>
</evidence>
<dbReference type="HOGENOM" id="CLU_077168_5_0_1"/>
<dbReference type="GO" id="GO:0046316">
    <property type="term" value="F:gluconokinase activity"/>
    <property type="evidence" value="ECO:0007669"/>
    <property type="project" value="UniProtKB-EC"/>
</dbReference>
<dbReference type="GO" id="GO:0005737">
    <property type="term" value="C:cytoplasm"/>
    <property type="evidence" value="ECO:0007669"/>
    <property type="project" value="TreeGrafter"/>
</dbReference>
<dbReference type="NCBIfam" id="TIGR01313">
    <property type="entry name" value="therm_gnt_kin"/>
    <property type="match status" value="1"/>
</dbReference>
<proteinExistence type="inferred from homology"/>
<dbReference type="GeneID" id="34521092"/>
<protein>
    <recommendedName>
        <fullName evidence="3 9">Gluconokinase</fullName>
        <ecNumber evidence="3 9">2.7.1.12</ecNumber>
    </recommendedName>
</protein>
<dbReference type="EMBL" id="HG793128">
    <property type="protein sequence ID" value="CDK27711.1"/>
    <property type="molecule type" value="Genomic_DNA"/>
</dbReference>
<evidence type="ECO:0000256" key="6">
    <source>
        <dbReference type="ARBA" id="ARBA00022777"/>
    </source>
</evidence>
<dbReference type="InterPro" id="IPR027417">
    <property type="entry name" value="P-loop_NTPase"/>
</dbReference>
<dbReference type="PANTHER" id="PTHR43442:SF3">
    <property type="entry name" value="GLUCONOKINASE-RELATED"/>
    <property type="match status" value="1"/>
</dbReference>
<reference evidence="10" key="1">
    <citation type="submission" date="2013-12" db="EMBL/GenBank/DDBJ databases">
        <authorList>
            <person name="Genoscope - CEA"/>
        </authorList>
    </citation>
    <scope>NUCLEOTIDE SEQUENCE</scope>
    <source>
        <strain evidence="10">CBS 1993</strain>
    </source>
</reference>
<evidence type="ECO:0000256" key="1">
    <source>
        <dbReference type="ARBA" id="ARBA00004875"/>
    </source>
</evidence>
<comment type="pathway">
    <text evidence="1 9">Carbohydrate acid metabolism; D-gluconate degradation.</text>
</comment>
<dbReference type="UniPathway" id="UPA00792"/>
<accession>W6MME1</accession>
<evidence type="ECO:0000313" key="11">
    <source>
        <dbReference type="Proteomes" id="UP000019384"/>
    </source>
</evidence>
<reference evidence="10" key="2">
    <citation type="submission" date="2014-02" db="EMBL/GenBank/DDBJ databases">
        <title>Complete DNA sequence of /Kuraishia capsulata/ illustrates novel genomic features among budding yeasts (/Saccharomycotina/).</title>
        <authorList>
            <person name="Morales L."/>
            <person name="Noel B."/>
            <person name="Porcel B."/>
            <person name="Marcet-Houben M."/>
            <person name="Hullo M-F."/>
            <person name="Sacerdot C."/>
            <person name="Tekaia F."/>
            <person name="Leh-Louis V."/>
            <person name="Despons L."/>
            <person name="Khanna V."/>
            <person name="Aury J-M."/>
            <person name="Barbe V."/>
            <person name="Couloux A."/>
            <person name="Labadie K."/>
            <person name="Pelletier E."/>
            <person name="Souciet J-L."/>
            <person name="Boekhout T."/>
            <person name="Gabaldon T."/>
            <person name="Wincker P."/>
            <person name="Dujon B."/>
        </authorList>
    </citation>
    <scope>NUCLEOTIDE SEQUENCE</scope>
    <source>
        <strain evidence="10">CBS 1993</strain>
    </source>
</reference>
<keyword evidence="6 9" id="KW-0418">Kinase</keyword>
<dbReference type="Pfam" id="PF01202">
    <property type="entry name" value="SKI"/>
    <property type="match status" value="1"/>
</dbReference>
<evidence type="ECO:0000256" key="4">
    <source>
        <dbReference type="ARBA" id="ARBA00022679"/>
    </source>
</evidence>
<dbReference type="STRING" id="1382522.W6MME1"/>